<dbReference type="Gene3D" id="3.40.50.720">
    <property type="entry name" value="NAD(P)-binding Rossmann-like Domain"/>
    <property type="match status" value="2"/>
</dbReference>
<dbReference type="Proteomes" id="UP000241158">
    <property type="component" value="Unassembled WGS sequence"/>
</dbReference>
<evidence type="ECO:0000256" key="2">
    <source>
        <dbReference type="ARBA" id="ARBA00023027"/>
    </source>
</evidence>
<evidence type="ECO:0000259" key="3">
    <source>
        <dbReference type="Pfam" id="PF02826"/>
    </source>
</evidence>
<reference evidence="5" key="1">
    <citation type="submission" date="2017-11" db="EMBL/GenBank/DDBJ databases">
        <authorList>
            <person name="Kuznetsova I."/>
            <person name="Sazanova A."/>
            <person name="Chirak E."/>
            <person name="Safronova V."/>
            <person name="Willems A."/>
        </authorList>
    </citation>
    <scope>NUCLEOTIDE SEQUENCE [LARGE SCALE GENOMIC DNA]</scope>
    <source>
        <strain evidence="5">PEPV15</strain>
    </source>
</reference>
<keyword evidence="1" id="KW-0560">Oxidoreductase</keyword>
<dbReference type="PANTHER" id="PTHR43333:SF1">
    <property type="entry name" value="D-ISOMER SPECIFIC 2-HYDROXYACID DEHYDROGENASE NAD-BINDING DOMAIN-CONTAINING PROTEIN"/>
    <property type="match status" value="1"/>
</dbReference>
<dbReference type="GO" id="GO:0051287">
    <property type="term" value="F:NAD binding"/>
    <property type="evidence" value="ECO:0007669"/>
    <property type="project" value="InterPro"/>
</dbReference>
<keyword evidence="5" id="KW-1185">Reference proteome</keyword>
<dbReference type="CDD" id="cd05300">
    <property type="entry name" value="2-Hacid_dh_1"/>
    <property type="match status" value="1"/>
</dbReference>
<dbReference type="PANTHER" id="PTHR43333">
    <property type="entry name" value="2-HACID_DH_C DOMAIN-CONTAINING PROTEIN"/>
    <property type="match status" value="1"/>
</dbReference>
<name>A0A2P7AKE4_9HYPH</name>
<evidence type="ECO:0000313" key="4">
    <source>
        <dbReference type="EMBL" id="PSH54679.1"/>
    </source>
</evidence>
<protein>
    <submittedName>
        <fullName evidence="4">Hydroxyacid dehydrogenase</fullName>
    </submittedName>
</protein>
<comment type="caution">
    <text evidence="4">The sequence shown here is derived from an EMBL/GenBank/DDBJ whole genome shotgun (WGS) entry which is preliminary data.</text>
</comment>
<dbReference type="EMBL" id="PGGN01000008">
    <property type="protein sequence ID" value="PSH54679.1"/>
    <property type="molecule type" value="Genomic_DNA"/>
</dbReference>
<gene>
    <name evidence="4" type="ORF">CU100_26255</name>
</gene>
<dbReference type="SUPFAM" id="SSF51735">
    <property type="entry name" value="NAD(P)-binding Rossmann-fold domains"/>
    <property type="match status" value="1"/>
</dbReference>
<evidence type="ECO:0000256" key="1">
    <source>
        <dbReference type="ARBA" id="ARBA00023002"/>
    </source>
</evidence>
<evidence type="ECO:0000313" key="5">
    <source>
        <dbReference type="Proteomes" id="UP000241158"/>
    </source>
</evidence>
<feature type="domain" description="D-isomer specific 2-hydroxyacid dehydrogenase NAD-binding" evidence="3">
    <location>
        <begin position="119"/>
        <end position="292"/>
    </location>
</feature>
<dbReference type="InterPro" id="IPR036291">
    <property type="entry name" value="NAD(P)-bd_dom_sf"/>
</dbReference>
<sequence>MRIHVQNPAGTSAFSFTRAQWDAAVKRHPDMRDLEVTIDNSDDGWSAALPVADIVLTWVDIVGAKLRGCDLSHAAPRLKLLSCNSAGVDRLAPFDWLPRDIALLNNSGIHADKAGEFGLMALLMLHNNMPAHIRSQHAQRWAPMHATTLKGRTLVIVGLGAIGGGVARLAKMLGMTIVGVRNGSAPHEYCDEVVSVSDIHKTLVRAEDLVLACPLTKDTRNLLSRERIALLPRGARVINIGRGQLWDQDAVCDALDSGHLQYAFTDVAWSEPVEEGHRLWATPGLILTPHIAADDRDRYNDITLDILFENIRAHAAGRPLPNQIDPVRGY</sequence>
<dbReference type="RefSeq" id="WP_106719583.1">
    <property type="nucleotide sequence ID" value="NZ_JACHXT010000003.1"/>
</dbReference>
<dbReference type="SUPFAM" id="SSF52283">
    <property type="entry name" value="Formate/glycerate dehydrogenase catalytic domain-like"/>
    <property type="match status" value="1"/>
</dbReference>
<accession>A0A2P7AKE4</accession>
<dbReference type="GO" id="GO:0016491">
    <property type="term" value="F:oxidoreductase activity"/>
    <property type="evidence" value="ECO:0007669"/>
    <property type="project" value="UniProtKB-KW"/>
</dbReference>
<dbReference type="InterPro" id="IPR006140">
    <property type="entry name" value="D-isomer_DH_NAD-bd"/>
</dbReference>
<organism evidence="4 5">
    <name type="scientific">Phyllobacterium endophyticum</name>
    <dbReference type="NCBI Taxonomy" id="1149773"/>
    <lineage>
        <taxon>Bacteria</taxon>
        <taxon>Pseudomonadati</taxon>
        <taxon>Pseudomonadota</taxon>
        <taxon>Alphaproteobacteria</taxon>
        <taxon>Hyphomicrobiales</taxon>
        <taxon>Phyllobacteriaceae</taxon>
        <taxon>Phyllobacterium</taxon>
    </lineage>
</organism>
<dbReference type="OrthoDB" id="9787219at2"/>
<proteinExistence type="predicted"/>
<keyword evidence="2" id="KW-0520">NAD</keyword>
<dbReference type="AlphaFoldDB" id="A0A2P7AKE4"/>
<dbReference type="Pfam" id="PF02826">
    <property type="entry name" value="2-Hacid_dh_C"/>
    <property type="match status" value="1"/>
</dbReference>